<comment type="caution">
    <text evidence="1">The sequence shown here is derived from an EMBL/GenBank/DDBJ whole genome shotgun (WGS) entry which is preliminary data.</text>
</comment>
<dbReference type="EMBL" id="JAEAOA010001335">
    <property type="protein sequence ID" value="KAK3602289.1"/>
    <property type="molecule type" value="Genomic_DNA"/>
</dbReference>
<gene>
    <name evidence="1" type="ORF">CHS0354_022034</name>
</gene>
<feature type="non-terminal residue" evidence="1">
    <location>
        <position position="1"/>
    </location>
</feature>
<reference evidence="1" key="2">
    <citation type="journal article" date="2021" name="Genome Biol. Evol.">
        <title>Developing a high-quality reference genome for a parasitic bivalve with doubly uniparental inheritance (Bivalvia: Unionida).</title>
        <authorList>
            <person name="Smith C.H."/>
        </authorList>
    </citation>
    <scope>NUCLEOTIDE SEQUENCE</scope>
    <source>
        <strain evidence="1">CHS0354</strain>
        <tissue evidence="1">Mantle</tissue>
    </source>
</reference>
<protein>
    <submittedName>
        <fullName evidence="1">Uncharacterized protein</fullName>
    </submittedName>
</protein>
<organism evidence="1 2">
    <name type="scientific">Potamilus streckersoni</name>
    <dbReference type="NCBI Taxonomy" id="2493646"/>
    <lineage>
        <taxon>Eukaryota</taxon>
        <taxon>Metazoa</taxon>
        <taxon>Spiralia</taxon>
        <taxon>Lophotrochozoa</taxon>
        <taxon>Mollusca</taxon>
        <taxon>Bivalvia</taxon>
        <taxon>Autobranchia</taxon>
        <taxon>Heteroconchia</taxon>
        <taxon>Palaeoheterodonta</taxon>
        <taxon>Unionida</taxon>
        <taxon>Unionoidea</taxon>
        <taxon>Unionidae</taxon>
        <taxon>Ambleminae</taxon>
        <taxon>Lampsilini</taxon>
        <taxon>Potamilus</taxon>
    </lineage>
</organism>
<dbReference type="Proteomes" id="UP001195483">
    <property type="component" value="Unassembled WGS sequence"/>
</dbReference>
<keyword evidence="2" id="KW-1185">Reference proteome</keyword>
<sequence>PLSPGYEKVDCIRRYCDLCPLQENSCLHGLINVHRLMADGYPEVQLATSCGRSLRAKQSVQKDVTQ</sequence>
<name>A0AAE0T210_9BIVA</name>
<reference evidence="1" key="1">
    <citation type="journal article" date="2021" name="Genome Biol. Evol.">
        <title>A High-Quality Reference Genome for a Parasitic Bivalve with Doubly Uniparental Inheritance (Bivalvia: Unionida).</title>
        <authorList>
            <person name="Smith C.H."/>
        </authorList>
    </citation>
    <scope>NUCLEOTIDE SEQUENCE</scope>
    <source>
        <strain evidence="1">CHS0354</strain>
    </source>
</reference>
<feature type="non-terminal residue" evidence="1">
    <location>
        <position position="66"/>
    </location>
</feature>
<reference evidence="1" key="3">
    <citation type="submission" date="2023-05" db="EMBL/GenBank/DDBJ databases">
        <authorList>
            <person name="Smith C.H."/>
        </authorList>
    </citation>
    <scope>NUCLEOTIDE SEQUENCE</scope>
    <source>
        <strain evidence="1">CHS0354</strain>
        <tissue evidence="1">Mantle</tissue>
    </source>
</reference>
<proteinExistence type="predicted"/>
<accession>A0AAE0T210</accession>
<dbReference type="AlphaFoldDB" id="A0AAE0T210"/>
<evidence type="ECO:0000313" key="1">
    <source>
        <dbReference type="EMBL" id="KAK3602289.1"/>
    </source>
</evidence>
<evidence type="ECO:0000313" key="2">
    <source>
        <dbReference type="Proteomes" id="UP001195483"/>
    </source>
</evidence>